<gene>
    <name evidence="1" type="ORF">AWRI3580_g2107</name>
</gene>
<evidence type="ECO:0000313" key="2">
    <source>
        <dbReference type="Proteomes" id="UP000095358"/>
    </source>
</evidence>
<dbReference type="AlphaFoldDB" id="A0A1E5RQA2"/>
<organism evidence="1 2">
    <name type="scientific">Hanseniaspora uvarum</name>
    <name type="common">Yeast</name>
    <name type="synonym">Kloeckera apiculata</name>
    <dbReference type="NCBI Taxonomy" id="29833"/>
    <lineage>
        <taxon>Eukaryota</taxon>
        <taxon>Fungi</taxon>
        <taxon>Dikarya</taxon>
        <taxon>Ascomycota</taxon>
        <taxon>Saccharomycotina</taxon>
        <taxon>Saccharomycetes</taxon>
        <taxon>Saccharomycodales</taxon>
        <taxon>Saccharomycodaceae</taxon>
        <taxon>Hanseniaspora</taxon>
    </lineage>
</organism>
<accession>A0A1E5RQA2</accession>
<reference evidence="2" key="1">
    <citation type="journal article" date="2016" name="Genome Announc.">
        <title>Genome sequences of three species of Hanseniaspora isolated from spontaneous wine fermentations.</title>
        <authorList>
            <person name="Sternes P.R."/>
            <person name="Lee D."/>
            <person name="Kutyna D.R."/>
            <person name="Borneman A.R."/>
        </authorList>
    </citation>
    <scope>NUCLEOTIDE SEQUENCE [LARGE SCALE GENOMIC DNA]</scope>
    <source>
        <strain evidence="2">AWRI3580</strain>
    </source>
</reference>
<dbReference type="EMBL" id="LPNN01000004">
    <property type="protein sequence ID" value="OEJ89059.1"/>
    <property type="molecule type" value="Genomic_DNA"/>
</dbReference>
<comment type="caution">
    <text evidence="1">The sequence shown here is derived from an EMBL/GenBank/DDBJ whole genome shotgun (WGS) entry which is preliminary data.</text>
</comment>
<sequence>MNTLRSLNNTFNLTRSSLSTTYYRNIHISKTINNIRITKNGEEIVTPIKTIDDVNLIPKSETIEQNKIIDSIKENLVENTNDNVLTSSLTKEEQKKIMNSEEIDTLNTNVLLNTKPNMQTNSKQMPNFINNTFSINELILSLSSKQEINNNNRISSTSFMKQIETLINNYKNVRAGKQYNNEQTTRAISDSHKLYSIFLENKTNTTNDFPTPFTDLDLKEMHDELVEDGVFTSEQAKVLCYLIMEMLNDNVYSVFNHKSISEAELDKVSLLLDSRVQNFELNKEREVEREKQNLDLAFDQLSQAISIMKDYGPHLIDNDLKRESQIDMKNHQNDINGWFEDLNLQLKNTRYLITVNILGGLQVKVDEYRWLSMKHTVTAMALMILSLAWIMWPDNILNKNKDNQPSVLLKSLENEVLDEDQVFDKIDEKKLTEVKKDAEKSIEESSVNPLQVIKPLSMEDLHELSQSEID</sequence>
<dbReference type="Proteomes" id="UP000095358">
    <property type="component" value="Unassembled WGS sequence"/>
</dbReference>
<proteinExistence type="predicted"/>
<dbReference type="VEuPathDB" id="FungiDB:AWRI3580_g2107"/>
<protein>
    <submittedName>
        <fullName evidence="1">Uncharacterized protein</fullName>
    </submittedName>
</protein>
<evidence type="ECO:0000313" key="1">
    <source>
        <dbReference type="EMBL" id="OEJ89059.1"/>
    </source>
</evidence>
<keyword evidence="2" id="KW-1185">Reference proteome</keyword>
<name>A0A1E5RQA2_HANUV</name>
<dbReference type="OrthoDB" id="5424147at2759"/>
<dbReference type="STRING" id="29833.A0A1E5RQA2"/>